<dbReference type="PROSITE" id="PS50846">
    <property type="entry name" value="HMA_2"/>
    <property type="match status" value="1"/>
</dbReference>
<keyword evidence="3 11" id="KW-1003">Cell membrane</keyword>
<dbReference type="PANTHER" id="PTHR43520:SF8">
    <property type="entry name" value="P-TYPE CU(+) TRANSPORTER"/>
    <property type="match status" value="1"/>
</dbReference>
<dbReference type="PRINTS" id="PR00120">
    <property type="entry name" value="HATPASE"/>
</dbReference>
<keyword evidence="14" id="KW-1185">Reference proteome</keyword>
<dbReference type="InterPro" id="IPR027256">
    <property type="entry name" value="P-typ_ATPase_IB"/>
</dbReference>
<evidence type="ECO:0000256" key="9">
    <source>
        <dbReference type="ARBA" id="ARBA00022989"/>
    </source>
</evidence>
<evidence type="ECO:0000313" key="14">
    <source>
        <dbReference type="Proteomes" id="UP000192366"/>
    </source>
</evidence>
<name>A0A1W9YXY9_MYCBA</name>
<dbReference type="NCBIfam" id="TIGR01511">
    <property type="entry name" value="ATPase-IB1_Cu"/>
    <property type="match status" value="1"/>
</dbReference>
<keyword evidence="7 11" id="KW-0067">ATP-binding</keyword>
<keyword evidence="8" id="KW-1278">Translocase</keyword>
<keyword evidence="5 11" id="KW-0479">Metal-binding</keyword>
<feature type="domain" description="HMA" evidence="12">
    <location>
        <begin position="12"/>
        <end position="79"/>
    </location>
</feature>
<dbReference type="OrthoDB" id="7059309at2"/>
<dbReference type="Gene3D" id="3.40.50.1000">
    <property type="entry name" value="HAD superfamily/HAD-like"/>
    <property type="match status" value="1"/>
</dbReference>
<dbReference type="NCBIfam" id="TIGR01525">
    <property type="entry name" value="ATPase-IB_hvy"/>
    <property type="match status" value="1"/>
</dbReference>
<evidence type="ECO:0000259" key="12">
    <source>
        <dbReference type="PROSITE" id="PS50846"/>
    </source>
</evidence>
<dbReference type="SUPFAM" id="SSF81653">
    <property type="entry name" value="Calcium ATPase, transduction domain A"/>
    <property type="match status" value="1"/>
</dbReference>
<dbReference type="AlphaFoldDB" id="A0A1W9YXY9"/>
<dbReference type="InterPro" id="IPR023214">
    <property type="entry name" value="HAD_sf"/>
</dbReference>
<evidence type="ECO:0000256" key="5">
    <source>
        <dbReference type="ARBA" id="ARBA00022723"/>
    </source>
</evidence>
<comment type="caution">
    <text evidence="13">The sequence shown here is derived from an EMBL/GenBank/DDBJ whole genome shotgun (WGS) entry which is preliminary data.</text>
</comment>
<dbReference type="RefSeq" id="WP_083058486.1">
    <property type="nucleotide sequence ID" value="NZ_JACKVM010000016.1"/>
</dbReference>
<comment type="subcellular location">
    <subcellularLocation>
        <location evidence="1">Cell membrane</location>
        <topology evidence="1">Multi-pass membrane protein</topology>
    </subcellularLocation>
</comment>
<evidence type="ECO:0000313" key="13">
    <source>
        <dbReference type="EMBL" id="ORA04640.1"/>
    </source>
</evidence>
<dbReference type="EMBL" id="MVHJ01000009">
    <property type="protein sequence ID" value="ORA04640.1"/>
    <property type="molecule type" value="Genomic_DNA"/>
</dbReference>
<evidence type="ECO:0000256" key="8">
    <source>
        <dbReference type="ARBA" id="ARBA00022967"/>
    </source>
</evidence>
<keyword evidence="9" id="KW-1133">Transmembrane helix</keyword>
<sequence>MVALTVLSDAGGRIRLQAPWFRNDSSRAVAIEDAVEQVSGVRAVHAYPRTASIVVWYSPTRCDKDAVFGAIEDAAQVSRDLVPARSPRSADVTNADVLRMAVGGAALVLLGIRRYVFARPPLLGPTSRVAATGVTIFTGYPFLRGALRTLRGGRSAGTDVLVSAATIASLVLRENVVALTVLWLLNIGEYLQDLTLRRTRRAIARLLQGNQDTAWVRLSDGTEVELATAELRVGDEVVVHDQVALPVDGVVVDGEAIIDQSAITGENLPVAVTADARVFAGSVVVRGRLVVRAEAVGSETTIGRIISRVEEAQQHRAPIQTVGESFSRRFVPASFLLSALTLVVTRDVRRAMTMLLVACPCAVGLSTPTAISAAIGNGARRGILIKGGSHLEEAGRVDAVVFDKTGTLTVGRPVVTNLVAFHKDWEPEQVLAYAASSEIHSRHPLAEAVIRSTQERHIEIPPHEECEVLVGLGMRTWADGRTLLLGSPSLLEREKVRVTKKATDWVQKLRRQSETPLLLAVDGKLVGLISLRDEIRPESAAVLQRLRANGVRRIVMLTGDHPETAAVVAEQLGIAEWQAEVLPEDKLAVVRRLREEGHTVAMVGDGVNDAPALAEADIGIAMGLGGTDVAVETADVALASDDLHRLLDVRDLGGRAVEVIRQNYAMSIAVNALGLLIGAGGALSPVLAAVLHNASSVAVVANSSRLIRYELEREAAS</sequence>
<gene>
    <name evidence="13" type="ORF">BST17_13130</name>
</gene>
<dbReference type="InterPro" id="IPR059000">
    <property type="entry name" value="ATPase_P-type_domA"/>
</dbReference>
<dbReference type="PROSITE" id="PS00154">
    <property type="entry name" value="ATPASE_E1_E2"/>
    <property type="match status" value="1"/>
</dbReference>
<protein>
    <submittedName>
        <fullName evidence="13">Copper-translocating P-type ATPase</fullName>
    </submittedName>
</protein>
<dbReference type="InterPro" id="IPR001757">
    <property type="entry name" value="P_typ_ATPase"/>
</dbReference>
<dbReference type="GO" id="GO:0043682">
    <property type="term" value="F:P-type divalent copper transporter activity"/>
    <property type="evidence" value="ECO:0007669"/>
    <property type="project" value="TreeGrafter"/>
</dbReference>
<dbReference type="InterPro" id="IPR023299">
    <property type="entry name" value="ATPase_P-typ_cyto_dom_N"/>
</dbReference>
<dbReference type="SUPFAM" id="SSF56784">
    <property type="entry name" value="HAD-like"/>
    <property type="match status" value="1"/>
</dbReference>
<dbReference type="STRING" id="564198.BST17_13130"/>
<evidence type="ECO:0000256" key="7">
    <source>
        <dbReference type="ARBA" id="ARBA00022840"/>
    </source>
</evidence>
<dbReference type="InterPro" id="IPR006121">
    <property type="entry name" value="HMA_dom"/>
</dbReference>
<dbReference type="SFLD" id="SFLDG00002">
    <property type="entry name" value="C1.7:_P-type_atpase_like"/>
    <property type="match status" value="1"/>
</dbReference>
<dbReference type="Gene3D" id="3.40.1110.10">
    <property type="entry name" value="Calcium-transporting ATPase, cytoplasmic domain N"/>
    <property type="match status" value="1"/>
</dbReference>
<proteinExistence type="inferred from homology"/>
<dbReference type="Pfam" id="PF00122">
    <property type="entry name" value="E1-E2_ATPase"/>
    <property type="match status" value="1"/>
</dbReference>
<dbReference type="InterPro" id="IPR008250">
    <property type="entry name" value="ATPase_P-typ_transduc_dom_A_sf"/>
</dbReference>
<reference evidence="13 14" key="1">
    <citation type="submission" date="2017-02" db="EMBL/GenBank/DDBJ databases">
        <title>The new phylogeny of genus Mycobacterium.</title>
        <authorList>
            <person name="Tortoli E."/>
            <person name="Trovato A."/>
            <person name="Cirillo D.M."/>
        </authorList>
    </citation>
    <scope>NUCLEOTIDE SEQUENCE [LARGE SCALE GENOMIC DNA]</scope>
    <source>
        <strain evidence="13 14">DSM 45578</strain>
    </source>
</reference>
<dbReference type="SUPFAM" id="SSF81665">
    <property type="entry name" value="Calcium ATPase, transmembrane domain M"/>
    <property type="match status" value="1"/>
</dbReference>
<dbReference type="NCBIfam" id="TIGR01494">
    <property type="entry name" value="ATPase_P-type"/>
    <property type="match status" value="1"/>
</dbReference>
<dbReference type="GO" id="GO:0005507">
    <property type="term" value="F:copper ion binding"/>
    <property type="evidence" value="ECO:0007669"/>
    <property type="project" value="TreeGrafter"/>
</dbReference>
<keyword evidence="4" id="KW-0812">Transmembrane</keyword>
<dbReference type="CDD" id="cd02079">
    <property type="entry name" value="P-type_ATPase_HM"/>
    <property type="match status" value="1"/>
</dbReference>
<dbReference type="InterPro" id="IPR036412">
    <property type="entry name" value="HAD-like_sf"/>
</dbReference>
<dbReference type="InterPro" id="IPR018303">
    <property type="entry name" value="ATPase_P-typ_P_site"/>
</dbReference>
<dbReference type="SFLD" id="SFLDS00003">
    <property type="entry name" value="Haloacid_Dehalogenase"/>
    <property type="match status" value="1"/>
</dbReference>
<evidence type="ECO:0000256" key="6">
    <source>
        <dbReference type="ARBA" id="ARBA00022741"/>
    </source>
</evidence>
<dbReference type="SFLD" id="SFLDF00027">
    <property type="entry name" value="p-type_atpase"/>
    <property type="match status" value="1"/>
</dbReference>
<dbReference type="Proteomes" id="UP000192366">
    <property type="component" value="Unassembled WGS sequence"/>
</dbReference>
<dbReference type="PANTHER" id="PTHR43520">
    <property type="entry name" value="ATP7, ISOFORM B"/>
    <property type="match status" value="1"/>
</dbReference>
<keyword evidence="6 11" id="KW-0547">Nucleotide-binding</keyword>
<keyword evidence="10" id="KW-0472">Membrane</keyword>
<evidence type="ECO:0000256" key="10">
    <source>
        <dbReference type="ARBA" id="ARBA00023136"/>
    </source>
</evidence>
<evidence type="ECO:0000256" key="11">
    <source>
        <dbReference type="RuleBase" id="RU362081"/>
    </source>
</evidence>
<dbReference type="PRINTS" id="PR00119">
    <property type="entry name" value="CATATPASE"/>
</dbReference>
<dbReference type="GO" id="GO:0005886">
    <property type="term" value="C:plasma membrane"/>
    <property type="evidence" value="ECO:0007669"/>
    <property type="project" value="UniProtKB-SubCell"/>
</dbReference>
<organism evidence="13 14">
    <name type="scientific">Mycolicibacterium bacteremicum</name>
    <name type="common">Mycobacterium bacteremicum</name>
    <dbReference type="NCBI Taxonomy" id="564198"/>
    <lineage>
        <taxon>Bacteria</taxon>
        <taxon>Bacillati</taxon>
        <taxon>Actinomycetota</taxon>
        <taxon>Actinomycetes</taxon>
        <taxon>Mycobacteriales</taxon>
        <taxon>Mycobacteriaceae</taxon>
        <taxon>Mycolicibacterium</taxon>
    </lineage>
</organism>
<evidence type="ECO:0000256" key="1">
    <source>
        <dbReference type="ARBA" id="ARBA00004651"/>
    </source>
</evidence>
<dbReference type="InterPro" id="IPR044492">
    <property type="entry name" value="P_typ_ATPase_HD_dom"/>
</dbReference>
<dbReference type="GO" id="GO:0055070">
    <property type="term" value="P:copper ion homeostasis"/>
    <property type="evidence" value="ECO:0007669"/>
    <property type="project" value="TreeGrafter"/>
</dbReference>
<evidence type="ECO:0000256" key="2">
    <source>
        <dbReference type="ARBA" id="ARBA00006024"/>
    </source>
</evidence>
<accession>A0A1W9YXY9</accession>
<evidence type="ECO:0000256" key="3">
    <source>
        <dbReference type="ARBA" id="ARBA00022475"/>
    </source>
</evidence>
<dbReference type="Gene3D" id="2.70.150.10">
    <property type="entry name" value="Calcium-transporting ATPase, cytoplasmic transduction domain A"/>
    <property type="match status" value="1"/>
</dbReference>
<dbReference type="Pfam" id="PF00702">
    <property type="entry name" value="Hydrolase"/>
    <property type="match status" value="1"/>
</dbReference>
<dbReference type="InterPro" id="IPR023298">
    <property type="entry name" value="ATPase_P-typ_TM_dom_sf"/>
</dbReference>
<dbReference type="GO" id="GO:0016887">
    <property type="term" value="F:ATP hydrolysis activity"/>
    <property type="evidence" value="ECO:0007669"/>
    <property type="project" value="InterPro"/>
</dbReference>
<evidence type="ECO:0000256" key="4">
    <source>
        <dbReference type="ARBA" id="ARBA00022692"/>
    </source>
</evidence>
<comment type="similarity">
    <text evidence="2 11">Belongs to the cation transport ATPase (P-type) (TC 3.A.3) family. Type IB subfamily.</text>
</comment>
<dbReference type="GO" id="GO:0005524">
    <property type="term" value="F:ATP binding"/>
    <property type="evidence" value="ECO:0007669"/>
    <property type="project" value="UniProtKB-UniRule"/>
</dbReference>